<dbReference type="InterPro" id="IPR010730">
    <property type="entry name" value="HET"/>
</dbReference>
<reference evidence="2 3" key="1">
    <citation type="submission" date="2016-05" db="EMBL/GenBank/DDBJ databases">
        <title>A degradative enzymes factory behind the ericoid mycorrhizal symbiosis.</title>
        <authorList>
            <consortium name="DOE Joint Genome Institute"/>
            <person name="Martino E."/>
            <person name="Morin E."/>
            <person name="Grelet G."/>
            <person name="Kuo A."/>
            <person name="Kohler A."/>
            <person name="Daghino S."/>
            <person name="Barry K."/>
            <person name="Choi C."/>
            <person name="Cichocki N."/>
            <person name="Clum A."/>
            <person name="Copeland A."/>
            <person name="Hainaut M."/>
            <person name="Haridas S."/>
            <person name="Labutti K."/>
            <person name="Lindquist E."/>
            <person name="Lipzen A."/>
            <person name="Khouja H.-R."/>
            <person name="Murat C."/>
            <person name="Ohm R."/>
            <person name="Olson A."/>
            <person name="Spatafora J."/>
            <person name="Veneault-Fourrey C."/>
            <person name="Henrissat B."/>
            <person name="Grigoriev I."/>
            <person name="Martin F."/>
            <person name="Perotto S."/>
        </authorList>
    </citation>
    <scope>NUCLEOTIDE SEQUENCE [LARGE SCALE GENOMIC DNA]</scope>
    <source>
        <strain evidence="2 3">UAMH 7357</strain>
    </source>
</reference>
<gene>
    <name evidence="2" type="ORF">NA56DRAFT_647706</name>
</gene>
<feature type="domain" description="Heterokaryon incompatibility" evidence="1">
    <location>
        <begin position="22"/>
        <end position="111"/>
    </location>
</feature>
<dbReference type="AlphaFoldDB" id="A0A2J6PXQ7"/>
<name>A0A2J6PXQ7_9HELO</name>
<dbReference type="OrthoDB" id="674604at2759"/>
<keyword evidence="3" id="KW-1185">Reference proteome</keyword>
<sequence>MRLLNSTTLKLHEFIGSQIPPYAILSHTWDKEEVSFQELSAGTAVEKKGFEKIKRCCEIAAGDGFEYAWVDNCCIDKSSSAELSEAINSMFRWYQEAEVCYAFLSDVPSDEEPELLQSSFRKSRWFRRGWTLQELIAPMHVLFLNRDWKEIGTKWNLQTLLSEITRIQTKALVGTEPLSAFSVAQKMSWASKRKTTRDEDIAYCMIGIFDINMPMLYGEGRKAFTRLQEHILANFDDDSIFAWWTPLPLRIPTILSPDFRNKGSGLLADSPGLFARSGNVVRALGMQWTIKVSLIRGRIRLEAPIFKTTSAPGSTTTYTVPIRCRIDHDSWRDQKKYLAIRFQPEMLSQHESSTELYVRRTYTSDIHTVPSWQIMDMNGPKMETMSVRKTSESCGYWANIMSRELQFKCVRGQQRALVSLEAYPLGLGKLWGSDKTLVLRIKDSGGLVFDVLLSFQPHPQILTGCVLEQQGNESLEDVYFKSLVEFSETSRFEGGSLAKLSKVQTKLMKFKDQIVGTSDRIQHRHKVGALTSLSIKKIGYREDIRSFNIDDDIYERVFFNYQGGFRDGLDKPVPRVDEKYLIELRLD</sequence>
<dbReference type="STRING" id="1745343.A0A2J6PXQ7"/>
<proteinExistence type="predicted"/>
<dbReference type="PANTHER" id="PTHR10622:SF10">
    <property type="entry name" value="HET DOMAIN-CONTAINING PROTEIN"/>
    <property type="match status" value="1"/>
</dbReference>
<dbReference type="Proteomes" id="UP000235672">
    <property type="component" value="Unassembled WGS sequence"/>
</dbReference>
<accession>A0A2J6PXQ7</accession>
<evidence type="ECO:0000259" key="1">
    <source>
        <dbReference type="Pfam" id="PF06985"/>
    </source>
</evidence>
<protein>
    <submittedName>
        <fullName evidence="2">HET-domain-containing protein</fullName>
    </submittedName>
</protein>
<evidence type="ECO:0000313" key="2">
    <source>
        <dbReference type="EMBL" id="PMD18833.1"/>
    </source>
</evidence>
<dbReference type="EMBL" id="KZ613492">
    <property type="protein sequence ID" value="PMD18833.1"/>
    <property type="molecule type" value="Genomic_DNA"/>
</dbReference>
<evidence type="ECO:0000313" key="3">
    <source>
        <dbReference type="Proteomes" id="UP000235672"/>
    </source>
</evidence>
<dbReference type="Pfam" id="PF06985">
    <property type="entry name" value="HET"/>
    <property type="match status" value="1"/>
</dbReference>
<organism evidence="2 3">
    <name type="scientific">Hyaloscypha hepaticicola</name>
    <dbReference type="NCBI Taxonomy" id="2082293"/>
    <lineage>
        <taxon>Eukaryota</taxon>
        <taxon>Fungi</taxon>
        <taxon>Dikarya</taxon>
        <taxon>Ascomycota</taxon>
        <taxon>Pezizomycotina</taxon>
        <taxon>Leotiomycetes</taxon>
        <taxon>Helotiales</taxon>
        <taxon>Hyaloscyphaceae</taxon>
        <taxon>Hyaloscypha</taxon>
    </lineage>
</organism>
<dbReference type="PANTHER" id="PTHR10622">
    <property type="entry name" value="HET DOMAIN-CONTAINING PROTEIN"/>
    <property type="match status" value="1"/>
</dbReference>